<dbReference type="EMBL" id="JAJFAZ020000003">
    <property type="protein sequence ID" value="KAI5337754.1"/>
    <property type="molecule type" value="Genomic_DNA"/>
</dbReference>
<name>A0AAD4W6J8_PRUDU</name>
<keyword evidence="3" id="KW-1185">Reference proteome</keyword>
<sequence length="113" mass="11698">MATNKDSKEMESGYGQGSGSGFGSLITAAVSTVESAAGSVVSTVTGSESGSTAQSCLIRVMGLVLDMGLARLVKSPVRVLVLCQIVLVQSPLLEQSALLVLDLNKYNIMLCML</sequence>
<evidence type="ECO:0000256" key="1">
    <source>
        <dbReference type="SAM" id="MobiDB-lite"/>
    </source>
</evidence>
<dbReference type="Proteomes" id="UP001054821">
    <property type="component" value="Chromosome 3"/>
</dbReference>
<protein>
    <submittedName>
        <fullName evidence="2">Uncharacterized protein</fullName>
    </submittedName>
</protein>
<evidence type="ECO:0000313" key="2">
    <source>
        <dbReference type="EMBL" id="KAI5337754.1"/>
    </source>
</evidence>
<accession>A0AAD4W6J8</accession>
<feature type="compositionally biased region" description="Basic and acidic residues" evidence="1">
    <location>
        <begin position="1"/>
        <end position="11"/>
    </location>
</feature>
<evidence type="ECO:0000313" key="3">
    <source>
        <dbReference type="Proteomes" id="UP001054821"/>
    </source>
</evidence>
<proteinExistence type="predicted"/>
<organism evidence="2 3">
    <name type="scientific">Prunus dulcis</name>
    <name type="common">Almond</name>
    <name type="synonym">Amygdalus dulcis</name>
    <dbReference type="NCBI Taxonomy" id="3755"/>
    <lineage>
        <taxon>Eukaryota</taxon>
        <taxon>Viridiplantae</taxon>
        <taxon>Streptophyta</taxon>
        <taxon>Embryophyta</taxon>
        <taxon>Tracheophyta</taxon>
        <taxon>Spermatophyta</taxon>
        <taxon>Magnoliopsida</taxon>
        <taxon>eudicotyledons</taxon>
        <taxon>Gunneridae</taxon>
        <taxon>Pentapetalae</taxon>
        <taxon>rosids</taxon>
        <taxon>fabids</taxon>
        <taxon>Rosales</taxon>
        <taxon>Rosaceae</taxon>
        <taxon>Amygdaloideae</taxon>
        <taxon>Amygdaleae</taxon>
        <taxon>Prunus</taxon>
    </lineage>
</organism>
<gene>
    <name evidence="2" type="ORF">L3X38_017025</name>
</gene>
<comment type="caution">
    <text evidence="2">The sequence shown here is derived from an EMBL/GenBank/DDBJ whole genome shotgun (WGS) entry which is preliminary data.</text>
</comment>
<reference evidence="2 3" key="1">
    <citation type="journal article" date="2022" name="G3 (Bethesda)">
        <title>Whole-genome sequence and methylome profiling of the almond [Prunus dulcis (Mill.) D.A. Webb] cultivar 'Nonpareil'.</title>
        <authorList>
            <person name="D'Amico-Willman K.M."/>
            <person name="Ouma W.Z."/>
            <person name="Meulia T."/>
            <person name="Sideli G.M."/>
            <person name="Gradziel T.M."/>
            <person name="Fresnedo-Ramirez J."/>
        </authorList>
    </citation>
    <scope>NUCLEOTIDE SEQUENCE [LARGE SCALE GENOMIC DNA]</scope>
    <source>
        <strain evidence="2">Clone GOH B32 T37-40</strain>
    </source>
</reference>
<dbReference type="AlphaFoldDB" id="A0AAD4W6J8"/>
<feature type="region of interest" description="Disordered" evidence="1">
    <location>
        <begin position="1"/>
        <end position="20"/>
    </location>
</feature>